<keyword evidence="1" id="KW-0812">Transmembrane</keyword>
<evidence type="ECO:0000313" key="2">
    <source>
        <dbReference type="EMBL" id="WXB01391.1"/>
    </source>
</evidence>
<feature type="transmembrane region" description="Helical" evidence="1">
    <location>
        <begin position="44"/>
        <end position="63"/>
    </location>
</feature>
<keyword evidence="1" id="KW-1133">Transmembrane helix</keyword>
<organism evidence="2 3">
    <name type="scientific">Pendulispora rubella</name>
    <dbReference type="NCBI Taxonomy" id="2741070"/>
    <lineage>
        <taxon>Bacteria</taxon>
        <taxon>Pseudomonadati</taxon>
        <taxon>Myxococcota</taxon>
        <taxon>Myxococcia</taxon>
        <taxon>Myxococcales</taxon>
        <taxon>Sorangiineae</taxon>
        <taxon>Pendulisporaceae</taxon>
        <taxon>Pendulispora</taxon>
    </lineage>
</organism>
<evidence type="ECO:0000313" key="3">
    <source>
        <dbReference type="Proteomes" id="UP001374803"/>
    </source>
</evidence>
<dbReference type="Proteomes" id="UP001374803">
    <property type="component" value="Chromosome"/>
</dbReference>
<keyword evidence="3" id="KW-1185">Reference proteome</keyword>
<feature type="transmembrane region" description="Helical" evidence="1">
    <location>
        <begin position="20"/>
        <end position="38"/>
    </location>
</feature>
<name>A0ABZ2KWK6_9BACT</name>
<dbReference type="EMBL" id="CP089983">
    <property type="protein sequence ID" value="WXB01391.1"/>
    <property type="molecule type" value="Genomic_DNA"/>
</dbReference>
<sequence length="75" mass="8319">MMMPRYVDRSFAKMVAYKRIITGTLGIISGGIITFVGYTQERAFSPMFGIAIVIFIGGGGWALRDGLRLRRELSS</sequence>
<keyword evidence="1" id="KW-0472">Membrane</keyword>
<accession>A0ABZ2KWK6</accession>
<protein>
    <submittedName>
        <fullName evidence="2">Uncharacterized protein</fullName>
    </submittedName>
</protein>
<reference evidence="2" key="1">
    <citation type="submission" date="2021-12" db="EMBL/GenBank/DDBJ databases">
        <title>Discovery of the Pendulisporaceae a myxobacterial family with distinct sporulation behavior and unique specialized metabolism.</title>
        <authorList>
            <person name="Garcia R."/>
            <person name="Popoff A."/>
            <person name="Bader C.D."/>
            <person name="Loehr J."/>
            <person name="Walesch S."/>
            <person name="Walt C."/>
            <person name="Boldt J."/>
            <person name="Bunk B."/>
            <person name="Haeckl F.J.F.P.J."/>
            <person name="Gunesch A.P."/>
            <person name="Birkelbach J."/>
            <person name="Nuebel U."/>
            <person name="Pietschmann T."/>
            <person name="Bach T."/>
            <person name="Mueller R."/>
        </authorList>
    </citation>
    <scope>NUCLEOTIDE SEQUENCE</scope>
    <source>
        <strain evidence="2">MSr11367</strain>
    </source>
</reference>
<evidence type="ECO:0000256" key="1">
    <source>
        <dbReference type="SAM" id="Phobius"/>
    </source>
</evidence>
<proteinExistence type="predicted"/>
<gene>
    <name evidence="2" type="ORF">LVJ94_31300</name>
</gene>
<dbReference type="RefSeq" id="WP_394831006.1">
    <property type="nucleotide sequence ID" value="NZ_CP089929.1"/>
</dbReference>